<comment type="caution">
    <text evidence="3">The sequence shown here is derived from an EMBL/GenBank/DDBJ whole genome shotgun (WGS) entry which is preliminary data.</text>
</comment>
<dbReference type="InterPro" id="IPR024311">
    <property type="entry name" value="Lipocalin-like"/>
</dbReference>
<accession>A0A225DFE0</accession>
<dbReference type="OrthoDB" id="294952at2"/>
<dbReference type="AlphaFoldDB" id="A0A225DFE0"/>
<feature type="chain" id="PRO_5012081657" description="Lipocalin-like domain-containing protein" evidence="1">
    <location>
        <begin position="23"/>
        <end position="133"/>
    </location>
</feature>
<reference evidence="4" key="1">
    <citation type="submission" date="2017-06" db="EMBL/GenBank/DDBJ databases">
        <title>Genome analysis of Fimbriiglobus ruber SP5, the first member of the order Planctomycetales with confirmed chitinolytic capability.</title>
        <authorList>
            <person name="Ravin N.V."/>
            <person name="Rakitin A.L."/>
            <person name="Ivanova A.A."/>
            <person name="Beletsky A.V."/>
            <person name="Kulichevskaya I.S."/>
            <person name="Mardanov A.V."/>
            <person name="Dedysh S.N."/>
        </authorList>
    </citation>
    <scope>NUCLEOTIDE SEQUENCE [LARGE SCALE GENOMIC DNA]</scope>
    <source>
        <strain evidence="4">SP5</strain>
    </source>
</reference>
<evidence type="ECO:0000313" key="4">
    <source>
        <dbReference type="Proteomes" id="UP000214646"/>
    </source>
</evidence>
<name>A0A225DFE0_9BACT</name>
<dbReference type="EMBL" id="NIDE01000017">
    <property type="protein sequence ID" value="OWK36066.1"/>
    <property type="molecule type" value="Genomic_DNA"/>
</dbReference>
<evidence type="ECO:0000256" key="1">
    <source>
        <dbReference type="SAM" id="SignalP"/>
    </source>
</evidence>
<evidence type="ECO:0000313" key="3">
    <source>
        <dbReference type="EMBL" id="OWK36066.1"/>
    </source>
</evidence>
<keyword evidence="4" id="KW-1185">Reference proteome</keyword>
<organism evidence="3 4">
    <name type="scientific">Fimbriiglobus ruber</name>
    <dbReference type="NCBI Taxonomy" id="1908690"/>
    <lineage>
        <taxon>Bacteria</taxon>
        <taxon>Pseudomonadati</taxon>
        <taxon>Planctomycetota</taxon>
        <taxon>Planctomycetia</taxon>
        <taxon>Gemmatales</taxon>
        <taxon>Gemmataceae</taxon>
        <taxon>Fimbriiglobus</taxon>
    </lineage>
</organism>
<dbReference type="RefSeq" id="WP_088259134.1">
    <property type="nucleotide sequence ID" value="NZ_NIDE01000017.1"/>
</dbReference>
<feature type="domain" description="Lipocalin-like" evidence="2">
    <location>
        <begin position="32"/>
        <end position="112"/>
    </location>
</feature>
<dbReference type="Proteomes" id="UP000214646">
    <property type="component" value="Unassembled WGS sequence"/>
</dbReference>
<keyword evidence="1" id="KW-0732">Signal</keyword>
<proteinExistence type="predicted"/>
<feature type="signal peptide" evidence="1">
    <location>
        <begin position="1"/>
        <end position="22"/>
    </location>
</feature>
<gene>
    <name evidence="3" type="ORF">FRUB_08629</name>
</gene>
<dbReference type="Pfam" id="PF13648">
    <property type="entry name" value="Lipocalin_4"/>
    <property type="match status" value="1"/>
</dbReference>
<protein>
    <recommendedName>
        <fullName evidence="2">Lipocalin-like domain-containing protein</fullName>
    </recommendedName>
</protein>
<evidence type="ECO:0000259" key="2">
    <source>
        <dbReference type="Pfam" id="PF13648"/>
    </source>
</evidence>
<sequence length="133" mass="14910">MIRIAVVMSAFLGLVTATAALADDKSKNAEKLIGTWKLSKSDEQLPPDLDARISFEKEGKLKMSFSIKGKADKVDGTWKLDGETKLTVSFKEGEKEKTEVLTITKLTDDELVTVDDKKKSDEFKRVKEEKKEK</sequence>